<dbReference type="PANTHER" id="PTHR10707:SF10">
    <property type="entry name" value="CYTOCHROME C OXIDASE SUBUNIT 4"/>
    <property type="match status" value="1"/>
</dbReference>
<dbReference type="SUPFAM" id="SSF81406">
    <property type="entry name" value="Mitochondrial cytochrome c oxidase subunit IV"/>
    <property type="match status" value="1"/>
</dbReference>
<gene>
    <name evidence="13" type="ORF">YALI1_F05089g</name>
</gene>
<dbReference type="PANTHER" id="PTHR10707">
    <property type="entry name" value="CYTOCHROME C OXIDASE SUBUNIT IV"/>
    <property type="match status" value="1"/>
</dbReference>
<dbReference type="InterPro" id="IPR036639">
    <property type="entry name" value="Cyt_c_oxidase_su4_sf"/>
</dbReference>
<keyword evidence="9" id="KW-0496">Mitochondrion</keyword>
<dbReference type="GO" id="GO:0006123">
    <property type="term" value="P:mitochondrial electron transport, cytochrome c to oxygen"/>
    <property type="evidence" value="ECO:0007669"/>
    <property type="project" value="InterPro"/>
</dbReference>
<evidence type="ECO:0000313" key="13">
    <source>
        <dbReference type="EMBL" id="AOW06596.1"/>
    </source>
</evidence>
<evidence type="ECO:0000256" key="7">
    <source>
        <dbReference type="ARBA" id="ARBA00022989"/>
    </source>
</evidence>
<evidence type="ECO:0000256" key="2">
    <source>
        <dbReference type="ARBA" id="ARBA00004673"/>
    </source>
</evidence>
<feature type="transmembrane region" description="Helical" evidence="12">
    <location>
        <begin position="131"/>
        <end position="152"/>
    </location>
</feature>
<evidence type="ECO:0000256" key="3">
    <source>
        <dbReference type="ARBA" id="ARBA00008135"/>
    </source>
</evidence>
<keyword evidence="7 12" id="KW-1133">Transmembrane helix</keyword>
<keyword evidence="6" id="KW-0809">Transit peptide</keyword>
<evidence type="ECO:0000256" key="4">
    <source>
        <dbReference type="ARBA" id="ARBA00022692"/>
    </source>
</evidence>
<keyword evidence="4 12" id="KW-0812">Transmembrane</keyword>
<dbReference type="GeneID" id="2907731"/>
<dbReference type="VEuPathDB" id="FungiDB:YALI0_F03567g"/>
<evidence type="ECO:0000313" key="14">
    <source>
        <dbReference type="Proteomes" id="UP000182444"/>
    </source>
</evidence>
<evidence type="ECO:0008006" key="15">
    <source>
        <dbReference type="Google" id="ProtNLM"/>
    </source>
</evidence>
<keyword evidence="10 12" id="KW-0472">Membrane</keyword>
<dbReference type="CDD" id="cd00922">
    <property type="entry name" value="Cyt_c_Oxidase_IV"/>
    <property type="match status" value="1"/>
</dbReference>
<protein>
    <recommendedName>
        <fullName evidence="15">Cytochrome c oxidase subunit IV-domain-containing protein</fullName>
    </recommendedName>
</protein>
<organism evidence="13 14">
    <name type="scientific">Yarrowia lipolytica</name>
    <name type="common">Candida lipolytica</name>
    <dbReference type="NCBI Taxonomy" id="4952"/>
    <lineage>
        <taxon>Eukaryota</taxon>
        <taxon>Fungi</taxon>
        <taxon>Dikarya</taxon>
        <taxon>Ascomycota</taxon>
        <taxon>Saccharomycotina</taxon>
        <taxon>Dipodascomycetes</taxon>
        <taxon>Dipodascales</taxon>
        <taxon>Dipodascales incertae sedis</taxon>
        <taxon>Yarrowia</taxon>
    </lineage>
</organism>
<evidence type="ECO:0000256" key="5">
    <source>
        <dbReference type="ARBA" id="ARBA00022792"/>
    </source>
</evidence>
<accession>A0A1D8NLT7</accession>
<dbReference type="eggNOG" id="KOG4075">
    <property type="taxonomic scope" value="Eukaryota"/>
</dbReference>
<comment type="similarity">
    <text evidence="3">Belongs to the cytochrome c oxidase IV family.</text>
</comment>
<name>A0A1D8NLT7_YARLL</name>
<sequence length="206" mass="23234">MMRAIWQGSRRFRTPHLSNAPRDTHSVRFCSIFTNLAMLAFKSLRPSAVSRLATSTRAAHVISTPTLINIEKRWEFMPAEEREDIVHQLTERQKVNWSDLTLAEKQAAWYISYGPWGPRKPVHNPGDQTKIFVGIGIGLAASVAIFGLCLALQPADNVALRTQSFEWQEKSNEILKEVGANPFTTYNQIQSPSKGPLPDEDEDDDE</sequence>
<dbReference type="GO" id="GO:0005743">
    <property type="term" value="C:mitochondrial inner membrane"/>
    <property type="evidence" value="ECO:0007669"/>
    <property type="project" value="UniProtKB-SubCell"/>
</dbReference>
<dbReference type="Proteomes" id="UP000182444">
    <property type="component" value="Chromosome 1F"/>
</dbReference>
<comment type="subcellular location">
    <subcellularLocation>
        <location evidence="1">Mitochondrion inner membrane</location>
        <topology evidence="1">Single-pass membrane protein</topology>
    </subcellularLocation>
</comment>
<evidence type="ECO:0000256" key="10">
    <source>
        <dbReference type="ARBA" id="ARBA00023136"/>
    </source>
</evidence>
<dbReference type="KEGG" id="yli:2907731"/>
<dbReference type="EMBL" id="CP017558">
    <property type="protein sequence ID" value="AOW06596.1"/>
    <property type="molecule type" value="Genomic_DNA"/>
</dbReference>
<dbReference type="RefSeq" id="XP_504953.2">
    <property type="nucleotide sequence ID" value="XM_504953.3"/>
</dbReference>
<dbReference type="FunFam" id="1.10.442.10:FF:000002">
    <property type="entry name" value="Cytochrome c oxidase subunit V"/>
    <property type="match status" value="1"/>
</dbReference>
<dbReference type="Pfam" id="PF02936">
    <property type="entry name" value="COX4"/>
    <property type="match status" value="1"/>
</dbReference>
<feature type="compositionally biased region" description="Polar residues" evidence="11">
    <location>
        <begin position="182"/>
        <end position="193"/>
    </location>
</feature>
<dbReference type="InterPro" id="IPR004203">
    <property type="entry name" value="Cyt_c_oxidase_su4_fam"/>
</dbReference>
<evidence type="ECO:0000256" key="8">
    <source>
        <dbReference type="ARBA" id="ARBA00023002"/>
    </source>
</evidence>
<comment type="pathway">
    <text evidence="2">Energy metabolism; oxidative phosphorylation.</text>
</comment>
<dbReference type="VEuPathDB" id="FungiDB:YALI1_F05089g"/>
<keyword evidence="8" id="KW-0560">Oxidoreductase</keyword>
<evidence type="ECO:0000256" key="1">
    <source>
        <dbReference type="ARBA" id="ARBA00004434"/>
    </source>
</evidence>
<evidence type="ECO:0000256" key="9">
    <source>
        <dbReference type="ARBA" id="ARBA00023128"/>
    </source>
</evidence>
<evidence type="ECO:0000256" key="6">
    <source>
        <dbReference type="ARBA" id="ARBA00022946"/>
    </source>
</evidence>
<feature type="region of interest" description="Disordered" evidence="11">
    <location>
        <begin position="179"/>
        <end position="206"/>
    </location>
</feature>
<dbReference type="GO" id="GO:0045277">
    <property type="term" value="C:respiratory chain complex IV"/>
    <property type="evidence" value="ECO:0007669"/>
    <property type="project" value="InterPro"/>
</dbReference>
<dbReference type="AlphaFoldDB" id="A0A1D8NLT7"/>
<dbReference type="Gene3D" id="1.10.442.10">
    <property type="entry name" value="Cytochrome c oxidase subunit IV"/>
    <property type="match status" value="1"/>
</dbReference>
<dbReference type="GO" id="GO:0016491">
    <property type="term" value="F:oxidoreductase activity"/>
    <property type="evidence" value="ECO:0007669"/>
    <property type="project" value="UniProtKB-KW"/>
</dbReference>
<keyword evidence="5" id="KW-0999">Mitochondrion inner membrane</keyword>
<proteinExistence type="inferred from homology"/>
<reference evidence="13 14" key="1">
    <citation type="journal article" date="2016" name="PLoS ONE">
        <title>Sequence Assembly of Yarrowia lipolytica Strain W29/CLIB89 Shows Transposable Element Diversity.</title>
        <authorList>
            <person name="Magnan C."/>
            <person name="Yu J."/>
            <person name="Chang I."/>
            <person name="Jahn E."/>
            <person name="Kanomata Y."/>
            <person name="Wu J."/>
            <person name="Zeller M."/>
            <person name="Oakes M."/>
            <person name="Baldi P."/>
            <person name="Sandmeyer S."/>
        </authorList>
    </citation>
    <scope>NUCLEOTIDE SEQUENCE [LARGE SCALE GENOMIC DNA]</scope>
    <source>
        <strain evidence="14">CLIB89(W29)</strain>
    </source>
</reference>
<evidence type="ECO:0000256" key="12">
    <source>
        <dbReference type="SAM" id="Phobius"/>
    </source>
</evidence>
<evidence type="ECO:0000256" key="11">
    <source>
        <dbReference type="SAM" id="MobiDB-lite"/>
    </source>
</evidence>